<organism evidence="1 2">
    <name type="scientific">Mycena venus</name>
    <dbReference type="NCBI Taxonomy" id="2733690"/>
    <lineage>
        <taxon>Eukaryota</taxon>
        <taxon>Fungi</taxon>
        <taxon>Dikarya</taxon>
        <taxon>Basidiomycota</taxon>
        <taxon>Agaricomycotina</taxon>
        <taxon>Agaricomycetes</taxon>
        <taxon>Agaricomycetidae</taxon>
        <taxon>Agaricales</taxon>
        <taxon>Marasmiineae</taxon>
        <taxon>Mycenaceae</taxon>
        <taxon>Mycena</taxon>
    </lineage>
</organism>
<evidence type="ECO:0000313" key="1">
    <source>
        <dbReference type="EMBL" id="KAF7337982.1"/>
    </source>
</evidence>
<sequence>MIVDWVREVFSPLVVVARDAYMRTNTTNKPRKCKNGDACLIPLKRPSLHRPSAKNATCATAYDAAVGPGGRGLLRAATPDGSYSRVFAFAYFRSRPRSFSTLAFPFAIQPFLPVTCPGGVLAGGRRFDLLVHPPAKICLDFQSLIWAKTSPARMQKLLLAEPNHNSMFSIYSLSNNGQHNSKLLDSAPPLSQSLDHHGKDSILKCDSLSDIKTVYTILLGDPWFQVPLQRPPTLPRRFSFRERLSNGCPRHYRLPNTYAFAFWTLARSPL</sequence>
<dbReference type="Proteomes" id="UP000620124">
    <property type="component" value="Unassembled WGS sequence"/>
</dbReference>
<protein>
    <submittedName>
        <fullName evidence="1">Uncharacterized protein</fullName>
    </submittedName>
</protein>
<dbReference type="EMBL" id="JACAZI010000021">
    <property type="protein sequence ID" value="KAF7337982.1"/>
    <property type="molecule type" value="Genomic_DNA"/>
</dbReference>
<comment type="caution">
    <text evidence="1">The sequence shown here is derived from an EMBL/GenBank/DDBJ whole genome shotgun (WGS) entry which is preliminary data.</text>
</comment>
<gene>
    <name evidence="1" type="ORF">MVEN_02021800</name>
</gene>
<evidence type="ECO:0000313" key="2">
    <source>
        <dbReference type="Proteomes" id="UP000620124"/>
    </source>
</evidence>
<dbReference type="AlphaFoldDB" id="A0A8H6XBG5"/>
<name>A0A8H6XBG5_9AGAR</name>
<proteinExistence type="predicted"/>
<keyword evidence="2" id="KW-1185">Reference proteome</keyword>
<reference evidence="1" key="1">
    <citation type="submission" date="2020-05" db="EMBL/GenBank/DDBJ databases">
        <title>Mycena genomes resolve the evolution of fungal bioluminescence.</title>
        <authorList>
            <person name="Tsai I.J."/>
        </authorList>
    </citation>
    <scope>NUCLEOTIDE SEQUENCE</scope>
    <source>
        <strain evidence="1">CCC161011</strain>
    </source>
</reference>
<accession>A0A8H6XBG5</accession>